<evidence type="ECO:0000256" key="4">
    <source>
        <dbReference type="ARBA" id="ARBA00022691"/>
    </source>
</evidence>
<feature type="domain" description="DNA methylase adenine-specific" evidence="7">
    <location>
        <begin position="281"/>
        <end position="419"/>
    </location>
</feature>
<dbReference type="AlphaFoldDB" id="A0AAU8EWN9"/>
<dbReference type="GO" id="GO:0032259">
    <property type="term" value="P:methylation"/>
    <property type="evidence" value="ECO:0007669"/>
    <property type="project" value="UniProtKB-KW"/>
</dbReference>
<dbReference type="SUPFAM" id="SSF53335">
    <property type="entry name" value="S-adenosyl-L-methionine-dependent methyltransferases"/>
    <property type="match status" value="1"/>
</dbReference>
<sequence>MPNAVENAVETEDQVRSLADSVLGLSGVSSSVAKSGVGQITTMKQLGFTGDGASNKPDGWYLPVDRGTVALVLETKAPDAMPIDSPALRVQVEKYCATVRTRYDLVIGLVFDGERTRAYVNGQPLHVPDELQPKEFYFDKLTERPIDKERIYELTMRINNSLHSDFGIKNLYHRMIFTACALVARRYDAVLVRGMDYSAFHSGILSALNKAIRADKQQNAKLELLAEVYSEIKMNVSTDDDNPAAVARLTTLIGDFIDWVTEISGLINSSAWDGEDVMAIFFNEFNRYKKKSESGQVFTPDHVTGFMYRLLGVDKDDRVLDACAGSGSFLVKAMSKMIDEAGGVNTTKAKSIKARQLYGIEFDREIYALACANMLIHKDGKTNLAHMDARTESASDWMKSTRATKVLMNPPYENKFGCMKIVENVLDSVERGTLCGFILPDKKLEKTSKGQMSRILRHHRLLKVVKLPENLFFGVGVTTSIFVFEAGKPQDGKKFFAVNIAEDGLVTVKNKGRHDVHGRWPAIEDYWIDAIERSDDNKHSTGQWIDTTESLSWQASAKPFKLTEEDLARAAMDYVMFQRGLDSRVMMERLGRIATYSASVGETVDAVMLEVAK</sequence>
<geneLocation type="plasmid" evidence="8">
    <name>unnamed</name>
</geneLocation>
<dbReference type="EC" id="2.1.1.72" evidence="1"/>
<dbReference type="GO" id="GO:0009307">
    <property type="term" value="P:DNA restriction-modification system"/>
    <property type="evidence" value="ECO:0007669"/>
    <property type="project" value="UniProtKB-KW"/>
</dbReference>
<keyword evidence="3" id="KW-0808">Transferase</keyword>
<dbReference type="GO" id="GO:0003677">
    <property type="term" value="F:DNA binding"/>
    <property type="evidence" value="ECO:0007669"/>
    <property type="project" value="InterPro"/>
</dbReference>
<dbReference type="InterPro" id="IPR003356">
    <property type="entry name" value="DNA_methylase_A-5"/>
</dbReference>
<dbReference type="Gene3D" id="3.40.50.150">
    <property type="entry name" value="Vaccinia Virus protein VP39"/>
    <property type="match status" value="1"/>
</dbReference>
<name>A0AAU8EWN9_9MICC</name>
<evidence type="ECO:0000259" key="7">
    <source>
        <dbReference type="Pfam" id="PF02384"/>
    </source>
</evidence>
<protein>
    <recommendedName>
        <fullName evidence="1">site-specific DNA-methyltransferase (adenine-specific)</fullName>
        <ecNumber evidence="1">2.1.1.72</ecNumber>
    </recommendedName>
</protein>
<dbReference type="PANTHER" id="PTHR42933">
    <property type="entry name" value="SLR6095 PROTEIN"/>
    <property type="match status" value="1"/>
</dbReference>
<dbReference type="Pfam" id="PF02384">
    <property type="entry name" value="N6_Mtase"/>
    <property type="match status" value="1"/>
</dbReference>
<keyword evidence="4" id="KW-0949">S-adenosyl-L-methionine</keyword>
<gene>
    <name evidence="8" type="ORF">ABRP34_22995</name>
</gene>
<evidence type="ECO:0000313" key="8">
    <source>
        <dbReference type="EMBL" id="XCH13997.1"/>
    </source>
</evidence>
<dbReference type="PANTHER" id="PTHR42933:SF1">
    <property type="entry name" value="SITE-SPECIFIC DNA-METHYLTRANSFERASE (ADENINE-SPECIFIC)"/>
    <property type="match status" value="1"/>
</dbReference>
<evidence type="ECO:0000256" key="5">
    <source>
        <dbReference type="ARBA" id="ARBA00022747"/>
    </source>
</evidence>
<dbReference type="EMBL" id="CP159280">
    <property type="protein sequence ID" value="XCH13997.1"/>
    <property type="molecule type" value="Genomic_DNA"/>
</dbReference>
<dbReference type="InterPro" id="IPR051537">
    <property type="entry name" value="DNA_Adenine_Mtase"/>
</dbReference>
<dbReference type="RefSeq" id="WP_353713675.1">
    <property type="nucleotide sequence ID" value="NZ_CP159280.1"/>
</dbReference>
<reference evidence="8" key="1">
    <citation type="submission" date="2024-06" db="EMBL/GenBank/DDBJ databases">
        <title>Biodegradation of dimethachlon by Arthrobacter sp. K5: mechanistic insights and ecological implications.</title>
        <authorList>
            <person name="Hu S."/>
            <person name="Lu P."/>
        </authorList>
    </citation>
    <scope>NUCLEOTIDE SEQUENCE</scope>
    <source>
        <strain evidence="8">K5</strain>
        <plasmid evidence="8">unnamed</plasmid>
    </source>
</reference>
<proteinExistence type="predicted"/>
<evidence type="ECO:0000256" key="1">
    <source>
        <dbReference type="ARBA" id="ARBA00011900"/>
    </source>
</evidence>
<keyword evidence="2 8" id="KW-0489">Methyltransferase</keyword>
<evidence type="ECO:0000256" key="6">
    <source>
        <dbReference type="ARBA" id="ARBA00047942"/>
    </source>
</evidence>
<dbReference type="InterPro" id="IPR029063">
    <property type="entry name" value="SAM-dependent_MTases_sf"/>
</dbReference>
<evidence type="ECO:0000256" key="3">
    <source>
        <dbReference type="ARBA" id="ARBA00022679"/>
    </source>
</evidence>
<keyword evidence="8" id="KW-0614">Plasmid</keyword>
<evidence type="ECO:0000256" key="2">
    <source>
        <dbReference type="ARBA" id="ARBA00022603"/>
    </source>
</evidence>
<comment type="catalytic activity">
    <reaction evidence="6">
        <text>a 2'-deoxyadenosine in DNA + S-adenosyl-L-methionine = an N(6)-methyl-2'-deoxyadenosine in DNA + S-adenosyl-L-homocysteine + H(+)</text>
        <dbReference type="Rhea" id="RHEA:15197"/>
        <dbReference type="Rhea" id="RHEA-COMP:12418"/>
        <dbReference type="Rhea" id="RHEA-COMP:12419"/>
        <dbReference type="ChEBI" id="CHEBI:15378"/>
        <dbReference type="ChEBI" id="CHEBI:57856"/>
        <dbReference type="ChEBI" id="CHEBI:59789"/>
        <dbReference type="ChEBI" id="CHEBI:90615"/>
        <dbReference type="ChEBI" id="CHEBI:90616"/>
        <dbReference type="EC" id="2.1.1.72"/>
    </reaction>
</comment>
<accession>A0AAU8EWN9</accession>
<keyword evidence="5" id="KW-0680">Restriction system</keyword>
<dbReference type="GO" id="GO:0008170">
    <property type="term" value="F:N-methyltransferase activity"/>
    <property type="evidence" value="ECO:0007669"/>
    <property type="project" value="InterPro"/>
</dbReference>
<dbReference type="GO" id="GO:0009007">
    <property type="term" value="F:site-specific DNA-methyltransferase (adenine-specific) activity"/>
    <property type="evidence" value="ECO:0007669"/>
    <property type="project" value="UniProtKB-EC"/>
</dbReference>
<dbReference type="PRINTS" id="PR00507">
    <property type="entry name" value="N12N6MTFRASE"/>
</dbReference>
<organism evidence="8">
    <name type="scientific">Arthrobacter sp. K5</name>
    <dbReference type="NCBI Taxonomy" id="2839623"/>
    <lineage>
        <taxon>Bacteria</taxon>
        <taxon>Bacillati</taxon>
        <taxon>Actinomycetota</taxon>
        <taxon>Actinomycetes</taxon>
        <taxon>Micrococcales</taxon>
        <taxon>Micrococcaceae</taxon>
        <taxon>Arthrobacter</taxon>
    </lineage>
</organism>